<evidence type="ECO:0000256" key="3">
    <source>
        <dbReference type="ARBA" id="ARBA00009524"/>
    </source>
</evidence>
<comment type="similarity">
    <text evidence="12">Belongs to the NnrD/CARKD family.</text>
</comment>
<feature type="binding site" evidence="12">
    <location>
        <position position="436"/>
    </location>
    <ligand>
        <name>(6S)-NADPHX</name>
        <dbReference type="ChEBI" id="CHEBI:64076"/>
    </ligand>
</feature>
<sequence>MMYLYTAQQVRDAEWPLLNEQVEPDELMRLAAARVADVARVMLAEDRPPIAESDDVLLLVGPGGNGGDALYAGAELLGVRNVHAVLVADLQEPADHEPDHEPEREPAHAPALEAFTDAGGVVLQEIPLPHDYRLIIDGISGLGSGRPLDEPIAELLSDAHSSRIPILSIDLPSGVAADTGQVPDPVIVHARGFDALDAQWAVQRVPAHVQATVTVTFGGLRRAHGLAQHECGQIVLVDLGFSRPVRPLSEELWAQQVSGQEALSFIQLPSGTPYRFDFSSVPGILSNNAPQSDLEMDSLRAVIASEPSPRAHKYSGGVVTVCAGSDKYPGAGQLCAISAMKATSYGVRFVGDSVSTNNLPPEILRVTDMVHRFRSHAYAVGPGRGVEQRSILELSSVLSTPDPVVIDADAISILAQEEDIRTQVRDREGLTVLTPHEGEFLRLAKILGEGEGFLEDRVGATVKMASELQCYVILKGRASVIATPGGSVTVVDAGSSWAATPGSGDVLTGILGAYIAQVPGIVKDLQDLFPELEDVEATQDVQFMQHIVAAVIVHCTAARCGARTEFGSAPVSASGIVNAIPAATALLGQSRH</sequence>
<comment type="subunit">
    <text evidence="12">Homotetramer.</text>
</comment>
<evidence type="ECO:0000256" key="2">
    <source>
        <dbReference type="ARBA" id="ARBA00006001"/>
    </source>
</evidence>
<dbReference type="Proteomes" id="UP000436181">
    <property type="component" value="Unassembled WGS sequence"/>
</dbReference>
<feature type="binding site" evidence="12">
    <location>
        <position position="505"/>
    </location>
    <ligand>
        <name>(6S)-NADPHX</name>
        <dbReference type="ChEBI" id="CHEBI:64076"/>
    </ligand>
</feature>
<evidence type="ECO:0000256" key="10">
    <source>
        <dbReference type="ARBA" id="ARBA00048238"/>
    </source>
</evidence>
<accession>A0ABQ6VFC0</accession>
<comment type="caution">
    <text evidence="15">The sequence shown here is derived from an EMBL/GenBank/DDBJ whole genome shotgun (WGS) entry which is preliminary data.</text>
</comment>
<gene>
    <name evidence="12" type="primary">nnrD</name>
    <name evidence="15" type="ORF">F8377_02865</name>
</gene>
<name>A0ABQ6VFC0_9CORY</name>
<keyword evidence="16" id="KW-1185">Reference proteome</keyword>
<feature type="domain" description="YjeF C-terminal" evidence="13">
    <location>
        <begin position="296"/>
        <end position="587"/>
    </location>
</feature>
<evidence type="ECO:0000313" key="16">
    <source>
        <dbReference type="Proteomes" id="UP000436181"/>
    </source>
</evidence>
<proteinExistence type="inferred from homology"/>
<dbReference type="SUPFAM" id="SSF64153">
    <property type="entry name" value="YjeF N-terminal domain-like"/>
    <property type="match status" value="1"/>
</dbReference>
<keyword evidence="4 12" id="KW-0547">Nucleotide-binding</keyword>
<feature type="binding site" evidence="12">
    <location>
        <position position="331"/>
    </location>
    <ligand>
        <name>(6S)-NADPHX</name>
        <dbReference type="ChEBI" id="CHEBI:64076"/>
    </ligand>
</feature>
<dbReference type="Gene3D" id="3.40.50.10260">
    <property type="entry name" value="YjeF N-terminal domain"/>
    <property type="match status" value="1"/>
</dbReference>
<comment type="catalytic activity">
    <reaction evidence="11 12">
        <text>(6S)-NADPHX + ADP = AMP + phosphate + NADPH + H(+)</text>
        <dbReference type="Rhea" id="RHEA:32235"/>
        <dbReference type="ChEBI" id="CHEBI:15378"/>
        <dbReference type="ChEBI" id="CHEBI:43474"/>
        <dbReference type="ChEBI" id="CHEBI:57783"/>
        <dbReference type="ChEBI" id="CHEBI:64076"/>
        <dbReference type="ChEBI" id="CHEBI:456215"/>
        <dbReference type="ChEBI" id="CHEBI:456216"/>
        <dbReference type="EC" id="4.2.1.136"/>
    </reaction>
</comment>
<dbReference type="HAMAP" id="MF_01965">
    <property type="entry name" value="NADHX_dehydratase"/>
    <property type="match status" value="1"/>
</dbReference>
<dbReference type="Gene3D" id="3.40.1190.20">
    <property type="match status" value="1"/>
</dbReference>
<reference evidence="15 16" key="1">
    <citation type="submission" date="2019-10" db="EMBL/GenBank/DDBJ databases">
        <title>Corynebacterium sp novel species isolated from the respiratory tract of Marmot.</title>
        <authorList>
            <person name="Zhang G."/>
        </authorList>
    </citation>
    <scope>NUCLEOTIDE SEQUENCE [LARGE SCALE GENOMIC DNA]</scope>
    <source>
        <strain evidence="15 16">336</strain>
    </source>
</reference>
<dbReference type="Pfam" id="PF03853">
    <property type="entry name" value="YjeF_N"/>
    <property type="match status" value="1"/>
</dbReference>
<evidence type="ECO:0000256" key="4">
    <source>
        <dbReference type="ARBA" id="ARBA00022741"/>
    </source>
</evidence>
<dbReference type="InterPro" id="IPR000631">
    <property type="entry name" value="CARKD"/>
</dbReference>
<dbReference type="InterPro" id="IPR004443">
    <property type="entry name" value="YjeF_N_dom"/>
</dbReference>
<dbReference type="RefSeq" id="WP_151843901.1">
    <property type="nucleotide sequence ID" value="NZ_WBZJ01000001.1"/>
</dbReference>
<keyword evidence="5 12" id="KW-0067">ATP-binding</keyword>
<comment type="catalytic activity">
    <reaction evidence="10 12">
        <text>(6S)-NADHX + ADP = AMP + phosphate + NADH + H(+)</text>
        <dbReference type="Rhea" id="RHEA:32223"/>
        <dbReference type="ChEBI" id="CHEBI:15378"/>
        <dbReference type="ChEBI" id="CHEBI:43474"/>
        <dbReference type="ChEBI" id="CHEBI:57945"/>
        <dbReference type="ChEBI" id="CHEBI:64074"/>
        <dbReference type="ChEBI" id="CHEBI:456215"/>
        <dbReference type="ChEBI" id="CHEBI:456216"/>
        <dbReference type="EC" id="4.2.1.136"/>
    </reaction>
</comment>
<dbReference type="PANTHER" id="PTHR12592">
    <property type="entry name" value="ATP-DEPENDENT (S)-NAD(P)H-HYDRATE DEHYDRATASE FAMILY MEMBER"/>
    <property type="match status" value="1"/>
</dbReference>
<keyword evidence="8 12" id="KW-0456">Lyase</keyword>
<dbReference type="InterPro" id="IPR029056">
    <property type="entry name" value="Ribokinase-like"/>
</dbReference>
<feature type="domain" description="YjeF N-terminal" evidence="14">
    <location>
        <begin position="10"/>
        <end position="247"/>
    </location>
</feature>
<comment type="function">
    <text evidence="9">Bifunctional enzyme that catalyzes the epimerization of the S- and R-forms of NAD(P)HX and the dehydration of the S-form of NAD(P)HX at the expense of ADP, which is converted to AMP. This allows the repair of both epimers of NAD(P)HX, a damaged form of NAD(P)H that is a result of enzymatic or heat-dependent hydration.</text>
</comment>
<comment type="cofactor">
    <cofactor evidence="1">
        <name>K(+)</name>
        <dbReference type="ChEBI" id="CHEBI:29103"/>
    </cofactor>
</comment>
<dbReference type="PROSITE" id="PS51385">
    <property type="entry name" value="YJEF_N"/>
    <property type="match status" value="1"/>
</dbReference>
<feature type="binding site" evidence="12">
    <location>
        <position position="504"/>
    </location>
    <ligand>
        <name>AMP</name>
        <dbReference type="ChEBI" id="CHEBI:456215"/>
    </ligand>
</feature>
<evidence type="ECO:0000256" key="7">
    <source>
        <dbReference type="ARBA" id="ARBA00023027"/>
    </source>
</evidence>
<keyword evidence="6 12" id="KW-0521">NADP</keyword>
<dbReference type="Pfam" id="PF01256">
    <property type="entry name" value="Carb_kinase"/>
    <property type="match status" value="1"/>
</dbReference>
<evidence type="ECO:0000256" key="9">
    <source>
        <dbReference type="ARBA" id="ARBA00025153"/>
    </source>
</evidence>
<dbReference type="CDD" id="cd01171">
    <property type="entry name" value="YXKO-related"/>
    <property type="match status" value="1"/>
</dbReference>
<evidence type="ECO:0000313" key="15">
    <source>
        <dbReference type="EMBL" id="KAB3523109.1"/>
    </source>
</evidence>
<evidence type="ECO:0000259" key="13">
    <source>
        <dbReference type="PROSITE" id="PS51383"/>
    </source>
</evidence>
<dbReference type="EC" id="4.2.1.136" evidence="12"/>
<feature type="binding site" evidence="12">
    <location>
        <begin position="475"/>
        <end position="479"/>
    </location>
    <ligand>
        <name>AMP</name>
        <dbReference type="ChEBI" id="CHEBI:456215"/>
    </ligand>
</feature>
<comment type="cofactor">
    <cofactor evidence="12">
        <name>Mg(2+)</name>
        <dbReference type="ChEBI" id="CHEBI:18420"/>
    </cofactor>
</comment>
<comment type="similarity">
    <text evidence="2">In the N-terminal section; belongs to the NnrE/AIBP family.</text>
</comment>
<evidence type="ECO:0000256" key="8">
    <source>
        <dbReference type="ARBA" id="ARBA00023239"/>
    </source>
</evidence>
<dbReference type="InterPro" id="IPR036652">
    <property type="entry name" value="YjeF_N_dom_sf"/>
</dbReference>
<evidence type="ECO:0000256" key="6">
    <source>
        <dbReference type="ARBA" id="ARBA00022857"/>
    </source>
</evidence>
<evidence type="ECO:0000256" key="11">
    <source>
        <dbReference type="ARBA" id="ARBA00049209"/>
    </source>
</evidence>
<dbReference type="PANTHER" id="PTHR12592:SF0">
    <property type="entry name" value="ATP-DEPENDENT (S)-NAD(P)H-HYDRATE DEHYDRATASE"/>
    <property type="match status" value="1"/>
</dbReference>
<keyword evidence="7 12" id="KW-0520">NAD</keyword>
<evidence type="ECO:0000256" key="1">
    <source>
        <dbReference type="ARBA" id="ARBA00001958"/>
    </source>
</evidence>
<dbReference type="SUPFAM" id="SSF53613">
    <property type="entry name" value="Ribokinase-like"/>
    <property type="match status" value="1"/>
</dbReference>
<evidence type="ECO:0000256" key="5">
    <source>
        <dbReference type="ARBA" id="ARBA00022840"/>
    </source>
</evidence>
<dbReference type="EMBL" id="WBZJ01000001">
    <property type="protein sequence ID" value="KAB3523109.1"/>
    <property type="molecule type" value="Genomic_DNA"/>
</dbReference>
<evidence type="ECO:0000256" key="12">
    <source>
        <dbReference type="HAMAP-Rule" id="MF_01965"/>
    </source>
</evidence>
<comment type="similarity">
    <text evidence="3">In the C-terminal section; belongs to the NnrD/CARKD family.</text>
</comment>
<comment type="function">
    <text evidence="12">Catalyzes the dehydration of the S-form of NAD(P)HX at the expense of ADP, which is converted to AMP. Together with NAD(P)HX epimerase, which catalyzes the epimerization of the S- and R-forms, the enzyme allows the repair of both epimers of NAD(P)HX, a damaged form of NAD(P)H that is a result of enzymatic or heat-dependent hydration.</text>
</comment>
<dbReference type="PROSITE" id="PS51383">
    <property type="entry name" value="YJEF_C_3"/>
    <property type="match status" value="1"/>
</dbReference>
<organism evidence="15 16">
    <name type="scientific">Corynebacterium zhongnanshanii</name>
    <dbReference type="NCBI Taxonomy" id="2768834"/>
    <lineage>
        <taxon>Bacteria</taxon>
        <taxon>Bacillati</taxon>
        <taxon>Actinomycetota</taxon>
        <taxon>Actinomycetes</taxon>
        <taxon>Mycobacteriales</taxon>
        <taxon>Corynebacteriaceae</taxon>
        <taxon>Corynebacterium</taxon>
    </lineage>
</organism>
<protein>
    <recommendedName>
        <fullName evidence="12">ADP-dependent (S)-NAD(P)H-hydrate dehydratase</fullName>
        <ecNumber evidence="12">4.2.1.136</ecNumber>
    </recommendedName>
    <alternativeName>
        <fullName evidence="12">ADP-dependent NAD(P)HX dehydratase</fullName>
    </alternativeName>
</protein>
<feature type="binding site" evidence="12">
    <location>
        <position position="383"/>
    </location>
    <ligand>
        <name>(6S)-NADPHX</name>
        <dbReference type="ChEBI" id="CHEBI:64076"/>
    </ligand>
</feature>
<evidence type="ECO:0000259" key="14">
    <source>
        <dbReference type="PROSITE" id="PS51385"/>
    </source>
</evidence>